<comment type="caution">
    <text evidence="3">The sequence shown here is derived from an EMBL/GenBank/DDBJ whole genome shotgun (WGS) entry which is preliminary data.</text>
</comment>
<dbReference type="InterPro" id="IPR024596">
    <property type="entry name" value="RNApol_su_b/EpuA"/>
</dbReference>
<keyword evidence="1" id="KW-0472">Membrane</keyword>
<evidence type="ECO:0000256" key="1">
    <source>
        <dbReference type="SAM" id="Phobius"/>
    </source>
</evidence>
<gene>
    <name evidence="2" type="ORF">TK11N_17110</name>
    <name evidence="3" type="ORF">TK2N_16850</name>
</gene>
<dbReference type="Proteomes" id="UP000886607">
    <property type="component" value="Unassembled WGS sequence"/>
</dbReference>
<reference evidence="3" key="2">
    <citation type="journal article" date="2020" name="Int. Dairy J.">
        <title>Lactic acid bacterial diversity in Brie cheese focusing on salt concentration and pH of isolation medium and characterisation of halophilic and alkaliphilic lactic acid bacterial isolates.</title>
        <authorList>
            <person name="Unno R."/>
            <person name="Matsutani M."/>
            <person name="Suzuki T."/>
            <person name="Kodama K."/>
            <person name="Matsushita H."/>
            <person name="Yamasato K."/>
            <person name="Koizumi Y."/>
            <person name="Ishikawa M."/>
        </authorList>
    </citation>
    <scope>NUCLEOTIDE SEQUENCE</scope>
    <source>
        <strain evidence="3">7C1</strain>
        <strain evidence="2">8C4</strain>
    </source>
</reference>
<reference evidence="3" key="1">
    <citation type="submission" date="2019-08" db="EMBL/GenBank/DDBJ databases">
        <authorList>
            <person name="Ishikawa M."/>
            <person name="Suzuki T."/>
            <person name="Matsutani M."/>
        </authorList>
    </citation>
    <scope>NUCLEOTIDE SEQUENCE</scope>
    <source>
        <strain evidence="3">7C1</strain>
        <strain evidence="2">8C4</strain>
    </source>
</reference>
<evidence type="ECO:0008006" key="6">
    <source>
        <dbReference type="Google" id="ProtNLM"/>
    </source>
</evidence>
<keyword evidence="5" id="KW-1185">Reference proteome</keyword>
<sequence>MYLSRDVLISLIKILSVIVLAMLLFSIGLMIGYGVIGDGSPMHVFSRALWQHIFEFIQF</sequence>
<dbReference type="EMBL" id="BKBQ01000026">
    <property type="protein sequence ID" value="GEQ54841.1"/>
    <property type="molecule type" value="Genomic_DNA"/>
</dbReference>
<dbReference type="Proteomes" id="UP000886597">
    <property type="component" value="Unassembled WGS sequence"/>
</dbReference>
<feature type="transmembrane region" description="Helical" evidence="1">
    <location>
        <begin position="12"/>
        <end position="36"/>
    </location>
</feature>
<dbReference type="Pfam" id="PF11772">
    <property type="entry name" value="EpuA"/>
    <property type="match status" value="1"/>
</dbReference>
<dbReference type="AlphaFoldDB" id="A0AAN4UCH6"/>
<dbReference type="RefSeq" id="WP_202584163.1">
    <property type="nucleotide sequence ID" value="NZ_BKBO01000027.1"/>
</dbReference>
<name>A0AAN4UCH6_9ENTE</name>
<evidence type="ECO:0000313" key="2">
    <source>
        <dbReference type="EMBL" id="GEQ49859.1"/>
    </source>
</evidence>
<organism evidence="3 4">
    <name type="scientific">Tetragenococcus koreensis</name>
    <dbReference type="NCBI Taxonomy" id="290335"/>
    <lineage>
        <taxon>Bacteria</taxon>
        <taxon>Bacillati</taxon>
        <taxon>Bacillota</taxon>
        <taxon>Bacilli</taxon>
        <taxon>Lactobacillales</taxon>
        <taxon>Enterococcaceae</taxon>
        <taxon>Tetragenococcus</taxon>
    </lineage>
</organism>
<protein>
    <recommendedName>
        <fullName evidence="6">DNA-directed RNA polymerase subunit beta</fullName>
    </recommendedName>
</protein>
<keyword evidence="1" id="KW-1133">Transmembrane helix</keyword>
<evidence type="ECO:0000313" key="5">
    <source>
        <dbReference type="Proteomes" id="UP000886607"/>
    </source>
</evidence>
<dbReference type="EMBL" id="BKBO01000027">
    <property type="protein sequence ID" value="GEQ49859.1"/>
    <property type="molecule type" value="Genomic_DNA"/>
</dbReference>
<evidence type="ECO:0000313" key="3">
    <source>
        <dbReference type="EMBL" id="GEQ54841.1"/>
    </source>
</evidence>
<accession>A0AAN4UCH6</accession>
<keyword evidence="1" id="KW-0812">Transmembrane</keyword>
<evidence type="ECO:0000313" key="4">
    <source>
        <dbReference type="Proteomes" id="UP000886597"/>
    </source>
</evidence>
<proteinExistence type="predicted"/>